<sequence length="200" mass="23511">MSTQKGSDFGGKLINNLVYEVDISKKQLRELEFKFNEAITSLNRMREEKEKMSQSFNEEMQKMKLIFEENQKFKSDLDEKLAKECERSKEELKEKMEEMEDLEAINKTLTIKERMTNDELQEAHKELVQLDIMNLNSRTSIGIKRMGEIDQKAFLIACNQRYAEPADLKAAELCSKWQEEIKNSQWQPHKIVIVADKPEV</sequence>
<gene>
    <name evidence="3" type="ORF">QJS04_geneDACA021606</name>
</gene>
<name>A0AAV9B692_ACOGR</name>
<dbReference type="InterPro" id="IPR005379">
    <property type="entry name" value="FDM1-5/IDN2_XH"/>
</dbReference>
<dbReference type="AlphaFoldDB" id="A0AAV9B692"/>
<dbReference type="GO" id="GO:0080188">
    <property type="term" value="P:gene silencing by siRNA-directed DNA methylation"/>
    <property type="evidence" value="ECO:0007669"/>
    <property type="project" value="InterPro"/>
</dbReference>
<protein>
    <recommendedName>
        <fullName evidence="2">Factor of DNA methylation 1-5/IDN2 domain-containing protein</fullName>
    </recommendedName>
</protein>
<dbReference type="EMBL" id="JAUJYN010000005">
    <property type="protein sequence ID" value="KAK1272120.1"/>
    <property type="molecule type" value="Genomic_DNA"/>
</dbReference>
<organism evidence="3 4">
    <name type="scientific">Acorus gramineus</name>
    <name type="common">Dwarf sweet flag</name>
    <dbReference type="NCBI Taxonomy" id="55184"/>
    <lineage>
        <taxon>Eukaryota</taxon>
        <taxon>Viridiplantae</taxon>
        <taxon>Streptophyta</taxon>
        <taxon>Embryophyta</taxon>
        <taxon>Tracheophyta</taxon>
        <taxon>Spermatophyta</taxon>
        <taxon>Magnoliopsida</taxon>
        <taxon>Liliopsida</taxon>
        <taxon>Acoraceae</taxon>
        <taxon>Acorus</taxon>
    </lineage>
</organism>
<dbReference type="InterPro" id="IPR045177">
    <property type="entry name" value="FDM1-5/IDN2"/>
</dbReference>
<reference evidence="3" key="1">
    <citation type="journal article" date="2023" name="Nat. Commun.">
        <title>Diploid and tetraploid genomes of Acorus and the evolution of monocots.</title>
        <authorList>
            <person name="Ma L."/>
            <person name="Liu K.W."/>
            <person name="Li Z."/>
            <person name="Hsiao Y.Y."/>
            <person name="Qi Y."/>
            <person name="Fu T."/>
            <person name="Tang G.D."/>
            <person name="Zhang D."/>
            <person name="Sun W.H."/>
            <person name="Liu D.K."/>
            <person name="Li Y."/>
            <person name="Chen G.Z."/>
            <person name="Liu X.D."/>
            <person name="Liao X.Y."/>
            <person name="Jiang Y.T."/>
            <person name="Yu X."/>
            <person name="Hao Y."/>
            <person name="Huang J."/>
            <person name="Zhao X.W."/>
            <person name="Ke S."/>
            <person name="Chen Y.Y."/>
            <person name="Wu W.L."/>
            <person name="Hsu J.L."/>
            <person name="Lin Y.F."/>
            <person name="Huang M.D."/>
            <person name="Li C.Y."/>
            <person name="Huang L."/>
            <person name="Wang Z.W."/>
            <person name="Zhao X."/>
            <person name="Zhong W.Y."/>
            <person name="Peng D.H."/>
            <person name="Ahmad S."/>
            <person name="Lan S."/>
            <person name="Zhang J.S."/>
            <person name="Tsai W.C."/>
            <person name="Van de Peer Y."/>
            <person name="Liu Z.J."/>
        </authorList>
    </citation>
    <scope>NUCLEOTIDE SEQUENCE</scope>
    <source>
        <strain evidence="3">SCP</strain>
    </source>
</reference>
<feature type="coiled-coil region" evidence="1">
    <location>
        <begin position="28"/>
        <end position="112"/>
    </location>
</feature>
<proteinExistence type="predicted"/>
<evidence type="ECO:0000313" key="3">
    <source>
        <dbReference type="EMBL" id="KAK1272120.1"/>
    </source>
</evidence>
<evidence type="ECO:0000256" key="1">
    <source>
        <dbReference type="SAM" id="Coils"/>
    </source>
</evidence>
<evidence type="ECO:0000259" key="2">
    <source>
        <dbReference type="Pfam" id="PF03469"/>
    </source>
</evidence>
<dbReference type="PANTHER" id="PTHR21596:SF3">
    <property type="entry name" value="FACTOR OF DNA METHYLATION 1-RELATED"/>
    <property type="match status" value="1"/>
</dbReference>
<dbReference type="Proteomes" id="UP001179952">
    <property type="component" value="Unassembled WGS sequence"/>
</dbReference>
<feature type="domain" description="Factor of DNA methylation 1-5/IDN2" evidence="2">
    <location>
        <begin position="144"/>
        <end position="197"/>
    </location>
</feature>
<dbReference type="PANTHER" id="PTHR21596">
    <property type="entry name" value="RIBONUCLEASE P SUBUNIT P38"/>
    <property type="match status" value="1"/>
</dbReference>
<dbReference type="Pfam" id="PF03469">
    <property type="entry name" value="XH"/>
    <property type="match status" value="1"/>
</dbReference>
<reference evidence="3" key="2">
    <citation type="submission" date="2023-06" db="EMBL/GenBank/DDBJ databases">
        <authorList>
            <person name="Ma L."/>
            <person name="Liu K.-W."/>
            <person name="Li Z."/>
            <person name="Hsiao Y.-Y."/>
            <person name="Qi Y."/>
            <person name="Fu T."/>
            <person name="Tang G."/>
            <person name="Zhang D."/>
            <person name="Sun W.-H."/>
            <person name="Liu D.-K."/>
            <person name="Li Y."/>
            <person name="Chen G.-Z."/>
            <person name="Liu X.-D."/>
            <person name="Liao X.-Y."/>
            <person name="Jiang Y.-T."/>
            <person name="Yu X."/>
            <person name="Hao Y."/>
            <person name="Huang J."/>
            <person name="Zhao X.-W."/>
            <person name="Ke S."/>
            <person name="Chen Y.-Y."/>
            <person name="Wu W.-L."/>
            <person name="Hsu J.-L."/>
            <person name="Lin Y.-F."/>
            <person name="Huang M.-D."/>
            <person name="Li C.-Y."/>
            <person name="Huang L."/>
            <person name="Wang Z.-W."/>
            <person name="Zhao X."/>
            <person name="Zhong W.-Y."/>
            <person name="Peng D.-H."/>
            <person name="Ahmad S."/>
            <person name="Lan S."/>
            <person name="Zhang J.-S."/>
            <person name="Tsai W.-C."/>
            <person name="Van De Peer Y."/>
            <person name="Liu Z.-J."/>
        </authorList>
    </citation>
    <scope>NUCLEOTIDE SEQUENCE</scope>
    <source>
        <strain evidence="3">SCP</strain>
        <tissue evidence="3">Leaves</tissue>
    </source>
</reference>
<comment type="caution">
    <text evidence="3">The sequence shown here is derived from an EMBL/GenBank/DDBJ whole genome shotgun (WGS) entry which is preliminary data.</text>
</comment>
<keyword evidence="1" id="KW-0175">Coiled coil</keyword>
<accession>A0AAV9B692</accession>
<evidence type="ECO:0000313" key="4">
    <source>
        <dbReference type="Proteomes" id="UP001179952"/>
    </source>
</evidence>
<keyword evidence="4" id="KW-1185">Reference proteome</keyword>